<proteinExistence type="predicted"/>
<dbReference type="AlphaFoldDB" id="A0A146JWV1"/>
<keyword evidence="1" id="KW-0175">Coiled coil</keyword>
<gene>
    <name evidence="2" type="ORF">TPC1_31423</name>
</gene>
<dbReference type="EMBL" id="GDID01007524">
    <property type="protein sequence ID" value="JAP89082.1"/>
    <property type="molecule type" value="Transcribed_RNA"/>
</dbReference>
<feature type="non-terminal residue" evidence="2">
    <location>
        <position position="1"/>
    </location>
</feature>
<reference evidence="2" key="1">
    <citation type="submission" date="2015-07" db="EMBL/GenBank/DDBJ databases">
        <title>Adaptation to a free-living lifestyle via gene acquisitions in the diplomonad Trepomonas sp. PC1.</title>
        <authorList>
            <person name="Xu F."/>
            <person name="Jerlstrom-Hultqvist J."/>
            <person name="Kolisko M."/>
            <person name="Simpson A.G.B."/>
            <person name="Roger A.J."/>
            <person name="Svard S.G."/>
            <person name="Andersson J.O."/>
        </authorList>
    </citation>
    <scope>NUCLEOTIDE SEQUENCE</scope>
    <source>
        <strain evidence="2">PC1</strain>
    </source>
</reference>
<evidence type="ECO:0000313" key="2">
    <source>
        <dbReference type="EMBL" id="JAP89082.1"/>
    </source>
</evidence>
<name>A0A146JWV1_9EUKA</name>
<evidence type="ECO:0000256" key="1">
    <source>
        <dbReference type="SAM" id="Coils"/>
    </source>
</evidence>
<sequence length="361" mass="43013">LKQKLQAQFMLLLNILPKFKTYDVQSLQKQIDGLSQKHYNLEFLISEAQSTLRLSKENPPILDYDEIEQQKSFIDGNIFMISRMKKYILELQDKLDQFEPLQILDQQPNVELQQAAQKAQNEYNKVQTEFQKQVQQRKQFIQNKKVAMRAEFAITEQKWQTEMPILQNDLNEAKIAKNQLKKDLIKVQSDLIKEKSTLQAIIQQSLEKKEALQEQIQQAIKEIYMQEQKDKKHLDFILEMQKETTHQFQLDAITQRKLEMKQNYLQLNEQFNNLVSDIAQLNEQRETLNKEKEQYEEKLKMQRENNLFLQLQALDKMQKDKIKELKSLMIKESGSFGLLNNSTAEKFIQDHKRKFSSFSYK</sequence>
<accession>A0A146JWV1</accession>
<protein>
    <submittedName>
        <fullName evidence="2">Uncharacterized protein</fullName>
    </submittedName>
</protein>
<organism evidence="2">
    <name type="scientific">Trepomonas sp. PC1</name>
    <dbReference type="NCBI Taxonomy" id="1076344"/>
    <lineage>
        <taxon>Eukaryota</taxon>
        <taxon>Metamonada</taxon>
        <taxon>Diplomonadida</taxon>
        <taxon>Hexamitidae</taxon>
        <taxon>Hexamitinae</taxon>
        <taxon>Trepomonas</taxon>
    </lineage>
</organism>
<feature type="coiled-coil region" evidence="1">
    <location>
        <begin position="109"/>
        <end position="136"/>
    </location>
</feature>
<feature type="coiled-coil region" evidence="1">
    <location>
        <begin position="163"/>
        <end position="312"/>
    </location>
</feature>